<accession>A0A124GME2</accession>
<geneLocation type="mitochondrion" evidence="1"/>
<keyword evidence="1" id="KW-0496">Mitochondrion</keyword>
<reference evidence="1" key="1">
    <citation type="journal article" date="2015" name="Genome Biol. Evol.">
        <title>Organellar Genomes of White Spruce (Picea glauca): Assembly and Annotation.</title>
        <authorList>
            <person name="Jackman S.D."/>
            <person name="Warren R.L."/>
            <person name="Gibb E.A."/>
            <person name="Vandervalk B.P."/>
            <person name="Mohamadi H."/>
            <person name="Chu J."/>
            <person name="Raymond A."/>
            <person name="Pleasance S."/>
            <person name="Coope R."/>
            <person name="Wildung M.R."/>
            <person name="Ritland C.E."/>
            <person name="Bousquet J."/>
            <person name="Jones S.J."/>
            <person name="Bohlmann J."/>
            <person name="Birol I."/>
        </authorList>
    </citation>
    <scope>NUCLEOTIDE SEQUENCE [LARGE SCALE GENOMIC DNA]</scope>
    <source>
        <tissue evidence="1">Flushing bud</tissue>
    </source>
</reference>
<sequence length="138" mass="15616">MSPCDDHGPSTQRGRCFAWVQGVVMVSTGDEPARPQSSLSALPPHYLIQHQGMRSPYSLIPLRMKERKPRGEFQFHHFSNQSSACCNGEGPWPEANFRFLASSFTGDELPWDAETRRSRLRLVASSFTGFEREAFLLI</sequence>
<gene>
    <name evidence="1" type="ORF">ABT39_MTgene2679</name>
</gene>
<comment type="caution">
    <text evidence="1">The sequence shown here is derived from an EMBL/GenBank/DDBJ whole genome shotgun (WGS) entry which is preliminary data.</text>
</comment>
<organism evidence="1">
    <name type="scientific">Picea glauca</name>
    <name type="common">White spruce</name>
    <name type="synonym">Pinus glauca</name>
    <dbReference type="NCBI Taxonomy" id="3330"/>
    <lineage>
        <taxon>Eukaryota</taxon>
        <taxon>Viridiplantae</taxon>
        <taxon>Streptophyta</taxon>
        <taxon>Embryophyta</taxon>
        <taxon>Tracheophyta</taxon>
        <taxon>Spermatophyta</taxon>
        <taxon>Pinopsida</taxon>
        <taxon>Pinidae</taxon>
        <taxon>Conifers I</taxon>
        <taxon>Pinales</taxon>
        <taxon>Pinaceae</taxon>
        <taxon>Picea</taxon>
    </lineage>
</organism>
<protein>
    <submittedName>
        <fullName evidence="1">Uncharacterized protein</fullName>
    </submittedName>
</protein>
<dbReference type="AlphaFoldDB" id="A0A124GME2"/>
<dbReference type="EMBL" id="LKAM01000019">
    <property type="protein sequence ID" value="KUM45412.1"/>
    <property type="molecule type" value="Genomic_DNA"/>
</dbReference>
<evidence type="ECO:0000313" key="1">
    <source>
        <dbReference type="EMBL" id="KUM45412.1"/>
    </source>
</evidence>
<name>A0A124GME2_PICGL</name>
<proteinExistence type="predicted"/>